<dbReference type="Proteomes" id="UP000711488">
    <property type="component" value="Unassembled WGS sequence"/>
</dbReference>
<dbReference type="AlphaFoldDB" id="A0A6A0H4W1"/>
<keyword evidence="9" id="KW-1015">Disulfide bond</keyword>
<feature type="compositionally biased region" description="Acidic residues" evidence="11">
    <location>
        <begin position="727"/>
        <end position="740"/>
    </location>
</feature>
<dbReference type="SUPFAM" id="SSF161070">
    <property type="entry name" value="SNF-like"/>
    <property type="match status" value="1"/>
</dbReference>
<feature type="disulfide bond" evidence="9">
    <location>
        <begin position="174"/>
        <end position="183"/>
    </location>
</feature>
<evidence type="ECO:0000256" key="10">
    <source>
        <dbReference type="RuleBase" id="RU003732"/>
    </source>
</evidence>
<feature type="transmembrane region" description="Helical" evidence="12">
    <location>
        <begin position="281"/>
        <end position="301"/>
    </location>
</feature>
<evidence type="ECO:0000256" key="1">
    <source>
        <dbReference type="ARBA" id="ARBA00004141"/>
    </source>
</evidence>
<gene>
    <name evidence="13" type="ORF">HAZT_HAZT006091</name>
</gene>
<comment type="subcellular location">
    <subcellularLocation>
        <location evidence="1">Membrane</location>
        <topology evidence="1">Multi-pass membrane protein</topology>
    </subcellularLocation>
</comment>
<feature type="compositionally biased region" description="Acidic residues" evidence="11">
    <location>
        <begin position="703"/>
        <end position="712"/>
    </location>
</feature>
<keyword evidence="8" id="KW-0479">Metal-binding</keyword>
<evidence type="ECO:0000256" key="4">
    <source>
        <dbReference type="ARBA" id="ARBA00022692"/>
    </source>
</evidence>
<evidence type="ECO:0000256" key="7">
    <source>
        <dbReference type="ARBA" id="ARBA00023136"/>
    </source>
</evidence>
<dbReference type="PANTHER" id="PTHR11616">
    <property type="entry name" value="SODIUM/CHLORIDE DEPENDENT TRANSPORTER"/>
    <property type="match status" value="1"/>
</dbReference>
<keyword evidence="6 12" id="KW-1133">Transmembrane helix</keyword>
<feature type="binding site" evidence="8">
    <location>
        <position position="503"/>
    </location>
    <ligand>
        <name>Na(+)</name>
        <dbReference type="ChEBI" id="CHEBI:29101"/>
        <label>1</label>
    </ligand>
</feature>
<dbReference type="InterPro" id="IPR037272">
    <property type="entry name" value="SNS_sf"/>
</dbReference>
<dbReference type="GO" id="GO:0046872">
    <property type="term" value="F:metal ion binding"/>
    <property type="evidence" value="ECO:0007669"/>
    <property type="project" value="UniProtKB-KW"/>
</dbReference>
<dbReference type="InterPro" id="IPR000175">
    <property type="entry name" value="Na/ntran_symport"/>
</dbReference>
<keyword evidence="5 10" id="KW-0769">Symport</keyword>
<feature type="binding site" evidence="8">
    <location>
        <position position="346"/>
    </location>
    <ligand>
        <name>Na(+)</name>
        <dbReference type="ChEBI" id="CHEBI:29101"/>
        <label>1</label>
    </ligand>
</feature>
<feature type="transmembrane region" description="Helical" evidence="12">
    <location>
        <begin position="372"/>
        <end position="397"/>
    </location>
</feature>
<feature type="region of interest" description="Disordered" evidence="11">
    <location>
        <begin position="681"/>
        <end position="750"/>
    </location>
</feature>
<protein>
    <recommendedName>
        <fullName evidence="10">Transporter</fullName>
    </recommendedName>
</protein>
<feature type="transmembrane region" description="Helical" evidence="12">
    <location>
        <begin position="635"/>
        <end position="656"/>
    </location>
</feature>
<proteinExistence type="inferred from homology"/>
<evidence type="ECO:0000256" key="11">
    <source>
        <dbReference type="SAM" id="MobiDB-lite"/>
    </source>
</evidence>
<feature type="compositionally biased region" description="Basic and acidic residues" evidence="11">
    <location>
        <begin position="684"/>
        <end position="693"/>
    </location>
</feature>
<reference evidence="13" key="3">
    <citation type="submission" date="2019-06" db="EMBL/GenBank/DDBJ databases">
        <authorList>
            <person name="Poynton C."/>
            <person name="Hasenbein S."/>
            <person name="Benoit J.B."/>
            <person name="Sepulveda M.S."/>
            <person name="Poelchau M.F."/>
            <person name="Murali S.C."/>
            <person name="Chen S."/>
            <person name="Glastad K.M."/>
            <person name="Werren J.H."/>
            <person name="Vineis J.H."/>
            <person name="Bowen J.L."/>
            <person name="Friedrich M."/>
            <person name="Jones J."/>
            <person name="Robertson H.M."/>
            <person name="Feyereisen R."/>
            <person name="Mechler-Hickson A."/>
            <person name="Mathers N."/>
            <person name="Lee C.E."/>
            <person name="Colbourne J.K."/>
            <person name="Biales A."/>
            <person name="Johnston J.S."/>
            <person name="Wellborn G.A."/>
            <person name="Rosendale A.J."/>
            <person name="Cridge A.G."/>
            <person name="Munoz-Torres M.C."/>
            <person name="Bain P.A."/>
            <person name="Manny A.R."/>
            <person name="Major K.M."/>
            <person name="Lambert F.N."/>
            <person name="Vulpe C.D."/>
            <person name="Tuck P."/>
            <person name="Blalock B.J."/>
            <person name="Lin Y.-Y."/>
            <person name="Smith M.E."/>
            <person name="Ochoa-Acuna H."/>
            <person name="Chen M.-J.M."/>
            <person name="Childers C.P."/>
            <person name="Qu J."/>
            <person name="Dugan S."/>
            <person name="Lee S.L."/>
            <person name="Chao H."/>
            <person name="Dinh H."/>
            <person name="Han Y."/>
            <person name="Doddapaneni H."/>
            <person name="Worley K.C."/>
            <person name="Muzny D.M."/>
            <person name="Gibbs R.A."/>
            <person name="Richards S."/>
        </authorList>
    </citation>
    <scope>NUCLEOTIDE SEQUENCE</scope>
    <source>
        <strain evidence="13">HAZT.00-mixed</strain>
        <tissue evidence="13">Whole organism</tissue>
    </source>
</reference>
<feature type="transmembrane region" description="Helical" evidence="12">
    <location>
        <begin position="487"/>
        <end position="512"/>
    </location>
</feature>
<feature type="transmembrane region" description="Helical" evidence="12">
    <location>
        <begin position="600"/>
        <end position="623"/>
    </location>
</feature>
<dbReference type="Pfam" id="PF00209">
    <property type="entry name" value="SNF"/>
    <property type="match status" value="1"/>
</dbReference>
<dbReference type="GO" id="GO:0015375">
    <property type="term" value="F:glycine:sodium symporter activity"/>
    <property type="evidence" value="ECO:0007669"/>
    <property type="project" value="TreeGrafter"/>
</dbReference>
<feature type="transmembrane region" description="Helical" evidence="12">
    <location>
        <begin position="339"/>
        <end position="360"/>
    </location>
</feature>
<dbReference type="PROSITE" id="PS00754">
    <property type="entry name" value="NA_NEUROTRAN_SYMP_2"/>
    <property type="match status" value="1"/>
</dbReference>
<accession>A0A6A0H4W1</accession>
<dbReference type="PROSITE" id="PS00610">
    <property type="entry name" value="NA_NEUROTRAN_SYMP_1"/>
    <property type="match status" value="1"/>
</dbReference>
<organism evidence="13">
    <name type="scientific">Hyalella azteca</name>
    <name type="common">Amphipod</name>
    <dbReference type="NCBI Taxonomy" id="294128"/>
    <lineage>
        <taxon>Eukaryota</taxon>
        <taxon>Metazoa</taxon>
        <taxon>Ecdysozoa</taxon>
        <taxon>Arthropoda</taxon>
        <taxon>Crustacea</taxon>
        <taxon>Multicrustacea</taxon>
        <taxon>Malacostraca</taxon>
        <taxon>Eumalacostraca</taxon>
        <taxon>Peracarida</taxon>
        <taxon>Amphipoda</taxon>
        <taxon>Senticaudata</taxon>
        <taxon>Talitrida</taxon>
        <taxon>Talitroidea</taxon>
        <taxon>Hyalellidae</taxon>
        <taxon>Hyalella</taxon>
    </lineage>
</organism>
<name>A0A6A0H4W1_HYAAZ</name>
<feature type="transmembrane region" description="Helical" evidence="12">
    <location>
        <begin position="252"/>
        <end position="272"/>
    </location>
</feature>
<evidence type="ECO:0000256" key="8">
    <source>
        <dbReference type="PIRSR" id="PIRSR600175-1"/>
    </source>
</evidence>
<dbReference type="EMBL" id="JQDR03007978">
    <property type="protein sequence ID" value="KAA0197802.1"/>
    <property type="molecule type" value="Genomic_DNA"/>
</dbReference>
<evidence type="ECO:0000256" key="5">
    <source>
        <dbReference type="ARBA" id="ARBA00022847"/>
    </source>
</evidence>
<dbReference type="PROSITE" id="PS50267">
    <property type="entry name" value="NA_NEUROTRAN_SYMP_3"/>
    <property type="match status" value="1"/>
</dbReference>
<feature type="binding site" evidence="8">
    <location>
        <position position="499"/>
    </location>
    <ligand>
        <name>Na(+)</name>
        <dbReference type="ChEBI" id="CHEBI:29101"/>
        <label>1</label>
    </ligand>
</feature>
<reference evidence="13" key="2">
    <citation type="journal article" date="2018" name="Environ. Sci. Technol.">
        <title>The Toxicogenome of Hyalella azteca: A Model for Sediment Ecotoxicology and Evolutionary Toxicology.</title>
        <authorList>
            <person name="Poynton H.C."/>
            <person name="Hasenbein S."/>
            <person name="Benoit J.B."/>
            <person name="Sepulveda M.S."/>
            <person name="Poelchau M.F."/>
            <person name="Hughes D.S.T."/>
            <person name="Murali S.C."/>
            <person name="Chen S."/>
            <person name="Glastad K.M."/>
            <person name="Goodisman M.A.D."/>
            <person name="Werren J.H."/>
            <person name="Vineis J.H."/>
            <person name="Bowen J.L."/>
            <person name="Friedrich M."/>
            <person name="Jones J."/>
            <person name="Robertson H.M."/>
            <person name="Feyereisen R."/>
            <person name="Mechler-Hickson A."/>
            <person name="Mathers N."/>
            <person name="Lee C.E."/>
            <person name="Colbourne J.K."/>
            <person name="Biales A."/>
            <person name="Johnston J.S."/>
            <person name="Wellborn G.A."/>
            <person name="Rosendale A.J."/>
            <person name="Cridge A.G."/>
            <person name="Munoz-Torres M.C."/>
            <person name="Bain P.A."/>
            <person name="Manny A.R."/>
            <person name="Major K.M."/>
            <person name="Lambert F.N."/>
            <person name="Vulpe C.D."/>
            <person name="Tuck P."/>
            <person name="Blalock B.J."/>
            <person name="Lin Y.Y."/>
            <person name="Smith M.E."/>
            <person name="Ochoa-Acuna H."/>
            <person name="Chen M.M."/>
            <person name="Childers C.P."/>
            <person name="Qu J."/>
            <person name="Dugan S."/>
            <person name="Lee S.L."/>
            <person name="Chao H."/>
            <person name="Dinh H."/>
            <person name="Han Y."/>
            <person name="Doddapaneni H."/>
            <person name="Worley K.C."/>
            <person name="Muzny D.M."/>
            <person name="Gibbs R.A."/>
            <person name="Richards S."/>
        </authorList>
    </citation>
    <scope>NUCLEOTIDE SEQUENCE</scope>
    <source>
        <strain evidence="13">HAZT.00-mixed</strain>
        <tissue evidence="13">Whole organism</tissue>
    </source>
</reference>
<dbReference type="PRINTS" id="PR00176">
    <property type="entry name" value="NANEUSMPORT"/>
</dbReference>
<feature type="transmembrane region" description="Helical" evidence="12">
    <location>
        <begin position="454"/>
        <end position="475"/>
    </location>
</feature>
<feature type="transmembrane region" description="Helical" evidence="12">
    <location>
        <begin position="135"/>
        <end position="162"/>
    </location>
</feature>
<feature type="binding site" evidence="8">
    <location>
        <position position="71"/>
    </location>
    <ligand>
        <name>Na(+)</name>
        <dbReference type="ChEBI" id="CHEBI:29101"/>
        <label>1</label>
    </ligand>
</feature>
<feature type="binding site" evidence="8">
    <location>
        <position position="378"/>
    </location>
    <ligand>
        <name>Na(+)</name>
        <dbReference type="ChEBI" id="CHEBI:29101"/>
        <label>1</label>
    </ligand>
</feature>
<evidence type="ECO:0000256" key="6">
    <source>
        <dbReference type="ARBA" id="ARBA00022989"/>
    </source>
</evidence>
<evidence type="ECO:0000313" key="13">
    <source>
        <dbReference type="EMBL" id="KAA0197802.1"/>
    </source>
</evidence>
<comment type="caution">
    <text evidence="13">The sequence shown here is derived from an EMBL/GenBank/DDBJ whole genome shotgun (WGS) entry which is preliminary data.</text>
</comment>
<sequence>MIRNPFAQISRLLTNVSTVQSTTKLVSDAKDIRITVNKTDGEEVMADSGAPVDRGAWDNKLEFLLSCLSFAVGLGNIWRFPYLCYRNGGGVFLIPYVAMLLTTGLPLFFFELCLGQFGQEGPLTIWKICPLFTGLGLSMVMVAFFIGLYYNVIIAWAFFYLFSSFTASLPWASCDHWWNTEACRRFDSKNCTLHDGLMAMNGSCYYRDEVTPEQWRHLNATFMQSKLPADEYFHNFMLDISEGFHEEDGHHLQWHLSLCLILAWVVVFLGLFRGVSGMGKAVYFTALFPYCVLLILFARAVTLDGYSNGIAFYLTPKWEKLLEVKVFAAMYHVHVWADAAMQIFFSLGPCWGGLITLASYNKFNNNCLRDALTITVANCLTSFFAGFVIFGIVGFMAHEMGVPVEAVAAQAARGCSLSTITTRFPFEVGGSLSTITARFPFKVGGSLSTITARFIATTLVSCPVLAGAGLAFIAYPEAVARLPISPLWAILFFVMLLTLGLGSQFTIVQTVITSVVDVFELREHYMKVCVGMCVVGCSLGLSMCTKHGMYILQLLDDYSGTYSALMIGAIELTVVCWVYGIDNFMEDIKKMLGDYPTLKYYWKATWCFLTPLSVVLILVFTFVDYSPSSYGHYAYPTWANVLGWSISFTCIAAIPIRAVILVSTKSGPRITALCRPTAGWGPPDGHKDGRELPPIDSRTPLALEDEEYEMEPESSSQRATRNWSAQADEDDEEEEEEEEDGLHMKLGSRK</sequence>
<feature type="binding site" evidence="8">
    <location>
        <position position="72"/>
    </location>
    <ligand>
        <name>Na(+)</name>
        <dbReference type="ChEBI" id="CHEBI:29101"/>
        <label>1</label>
    </ligand>
</feature>
<evidence type="ECO:0000256" key="2">
    <source>
        <dbReference type="ARBA" id="ARBA00006459"/>
    </source>
</evidence>
<dbReference type="GO" id="GO:0005886">
    <property type="term" value="C:plasma membrane"/>
    <property type="evidence" value="ECO:0007669"/>
    <property type="project" value="TreeGrafter"/>
</dbReference>
<keyword evidence="3 10" id="KW-0813">Transport</keyword>
<evidence type="ECO:0000256" key="12">
    <source>
        <dbReference type="SAM" id="Phobius"/>
    </source>
</evidence>
<dbReference type="PANTHER" id="PTHR11616:SF240">
    <property type="entry name" value="BLOATED TUBULES, ISOFORM B-RELATED"/>
    <property type="match status" value="1"/>
</dbReference>
<keyword evidence="8" id="KW-0915">Sodium</keyword>
<evidence type="ECO:0000256" key="9">
    <source>
        <dbReference type="PIRSR" id="PIRSR600175-2"/>
    </source>
</evidence>
<keyword evidence="4 10" id="KW-0812">Transmembrane</keyword>
<comment type="similarity">
    <text evidence="2 10">Belongs to the sodium:neurotransmitter symporter (SNF) (TC 2.A.22) family.</text>
</comment>
<evidence type="ECO:0000256" key="3">
    <source>
        <dbReference type="ARBA" id="ARBA00022448"/>
    </source>
</evidence>
<reference evidence="13" key="1">
    <citation type="submission" date="2014-08" db="EMBL/GenBank/DDBJ databases">
        <authorList>
            <person name="Murali S."/>
            <person name="Richards S."/>
            <person name="Bandaranaike D."/>
            <person name="Bellair M."/>
            <person name="Blankenburg K."/>
            <person name="Chao H."/>
            <person name="Dinh H."/>
            <person name="Doddapaneni H."/>
            <person name="Dugan-Rocha S."/>
            <person name="Elkadiri S."/>
            <person name="Gnanaolivu R."/>
            <person name="Hughes D."/>
            <person name="Lee S."/>
            <person name="Li M."/>
            <person name="Ming W."/>
            <person name="Munidasa M."/>
            <person name="Muniz J."/>
            <person name="Nguyen L."/>
            <person name="Osuji N."/>
            <person name="Pu L.-L."/>
            <person name="Puazo M."/>
            <person name="Skinner E."/>
            <person name="Qu C."/>
            <person name="Quiroz J."/>
            <person name="Raj R."/>
            <person name="Weissenberger G."/>
            <person name="Xin Y."/>
            <person name="Zou X."/>
            <person name="Han Y."/>
            <person name="Worley K."/>
            <person name="Muzny D."/>
            <person name="Gibbs R."/>
        </authorList>
    </citation>
    <scope>NUCLEOTIDE SEQUENCE</scope>
    <source>
        <strain evidence="13">HAZT.00-mixed</strain>
        <tissue evidence="13">Whole organism</tissue>
    </source>
</reference>
<feature type="transmembrane region" description="Helical" evidence="12">
    <location>
        <begin position="93"/>
        <end position="114"/>
    </location>
</feature>
<keyword evidence="7 12" id="KW-0472">Membrane</keyword>
<feature type="binding site" evidence="8">
    <location>
        <position position="76"/>
    </location>
    <ligand>
        <name>Na(+)</name>
        <dbReference type="ChEBI" id="CHEBI:29101"/>
        <label>1</label>
    </ligand>
</feature>
<feature type="transmembrane region" description="Helical" evidence="12">
    <location>
        <begin position="562"/>
        <end position="580"/>
    </location>
</feature>